<feature type="compositionally biased region" description="Basic and acidic residues" evidence="1">
    <location>
        <begin position="11"/>
        <end position="29"/>
    </location>
</feature>
<reference evidence="3" key="1">
    <citation type="submission" date="2013-09" db="EMBL/GenBank/DDBJ databases">
        <title>Corchorus olitorius genome sequencing.</title>
        <authorList>
            <person name="Alam M."/>
            <person name="Haque M.S."/>
            <person name="Islam M.S."/>
            <person name="Emdad E.M."/>
            <person name="Islam M.M."/>
            <person name="Ahmed B."/>
            <person name="Halim A."/>
            <person name="Hossen Q.M.M."/>
            <person name="Hossain M.Z."/>
            <person name="Ahmed R."/>
            <person name="Khan M.M."/>
            <person name="Islam R."/>
            <person name="Rashid M.M."/>
            <person name="Khan S.A."/>
            <person name="Rahman M.S."/>
            <person name="Alam M."/>
            <person name="Yahiya A.S."/>
            <person name="Khan M.S."/>
            <person name="Azam M.S."/>
            <person name="Haque T."/>
            <person name="Lashkar M.Z.H."/>
            <person name="Akhand A.I."/>
            <person name="Morshed G."/>
            <person name="Roy S."/>
            <person name="Uddin K.S."/>
            <person name="Rabeya T."/>
            <person name="Hossain A.S."/>
            <person name="Chowdhury A."/>
            <person name="Snigdha A.R."/>
            <person name="Mortoza M.S."/>
            <person name="Matin S.A."/>
            <person name="Hoque S.M.E."/>
            <person name="Islam M.K."/>
            <person name="Roy D.K."/>
            <person name="Haider R."/>
            <person name="Moosa M.M."/>
            <person name="Elias S.M."/>
            <person name="Hasan A.M."/>
            <person name="Jahan S."/>
            <person name="Shafiuddin M."/>
            <person name="Mahmood N."/>
            <person name="Shommy N.S."/>
        </authorList>
    </citation>
    <scope>NUCLEOTIDE SEQUENCE [LARGE SCALE GENOMIC DNA]</scope>
    <source>
        <strain evidence="3">cv. O-4</strain>
    </source>
</reference>
<sequence length="29" mass="3321">MDALGRLPPNAREDKERERSTKPDLPTRA</sequence>
<evidence type="ECO:0000313" key="3">
    <source>
        <dbReference type="Proteomes" id="UP000187203"/>
    </source>
</evidence>
<gene>
    <name evidence="2" type="ORF">COLO4_00271</name>
</gene>
<name>A0A1R3L4C4_9ROSI</name>
<dbReference type="EMBL" id="AWUE01001941">
    <property type="protein sequence ID" value="OMP14130.1"/>
    <property type="molecule type" value="Genomic_DNA"/>
</dbReference>
<feature type="region of interest" description="Disordered" evidence="1">
    <location>
        <begin position="1"/>
        <end position="29"/>
    </location>
</feature>
<accession>A0A1R3L4C4</accession>
<dbReference type="Proteomes" id="UP000187203">
    <property type="component" value="Unassembled WGS sequence"/>
</dbReference>
<dbReference type="AlphaFoldDB" id="A0A1R3L4C4"/>
<evidence type="ECO:0000256" key="1">
    <source>
        <dbReference type="SAM" id="MobiDB-lite"/>
    </source>
</evidence>
<proteinExistence type="predicted"/>
<protein>
    <submittedName>
        <fullName evidence="2">Uncharacterized protein</fullName>
    </submittedName>
</protein>
<keyword evidence="3" id="KW-1185">Reference proteome</keyword>
<organism evidence="2 3">
    <name type="scientific">Corchorus olitorius</name>
    <dbReference type="NCBI Taxonomy" id="93759"/>
    <lineage>
        <taxon>Eukaryota</taxon>
        <taxon>Viridiplantae</taxon>
        <taxon>Streptophyta</taxon>
        <taxon>Embryophyta</taxon>
        <taxon>Tracheophyta</taxon>
        <taxon>Spermatophyta</taxon>
        <taxon>Magnoliopsida</taxon>
        <taxon>eudicotyledons</taxon>
        <taxon>Gunneridae</taxon>
        <taxon>Pentapetalae</taxon>
        <taxon>rosids</taxon>
        <taxon>malvids</taxon>
        <taxon>Malvales</taxon>
        <taxon>Malvaceae</taxon>
        <taxon>Grewioideae</taxon>
        <taxon>Apeibeae</taxon>
        <taxon>Corchorus</taxon>
    </lineage>
</organism>
<evidence type="ECO:0000313" key="2">
    <source>
        <dbReference type="EMBL" id="OMP14130.1"/>
    </source>
</evidence>
<comment type="caution">
    <text evidence="2">The sequence shown here is derived from an EMBL/GenBank/DDBJ whole genome shotgun (WGS) entry which is preliminary data.</text>
</comment>